<dbReference type="Proteomes" id="UP000027135">
    <property type="component" value="Unassembled WGS sequence"/>
</dbReference>
<keyword evidence="2" id="KW-1185">Reference proteome</keyword>
<name>A0A067QUR5_ZOONE</name>
<sequence>MIIHRLNVLENKTLRIVQMNKSTLMRRDGACGDGNRTQNFGQRSRRDRARYLDIDWKKALRFISK</sequence>
<dbReference type="InParanoid" id="A0A067QUR5"/>
<evidence type="ECO:0000313" key="2">
    <source>
        <dbReference type="Proteomes" id="UP000027135"/>
    </source>
</evidence>
<organism evidence="1 2">
    <name type="scientific">Zootermopsis nevadensis</name>
    <name type="common">Dampwood termite</name>
    <dbReference type="NCBI Taxonomy" id="136037"/>
    <lineage>
        <taxon>Eukaryota</taxon>
        <taxon>Metazoa</taxon>
        <taxon>Ecdysozoa</taxon>
        <taxon>Arthropoda</taxon>
        <taxon>Hexapoda</taxon>
        <taxon>Insecta</taxon>
        <taxon>Pterygota</taxon>
        <taxon>Neoptera</taxon>
        <taxon>Polyneoptera</taxon>
        <taxon>Dictyoptera</taxon>
        <taxon>Blattodea</taxon>
        <taxon>Blattoidea</taxon>
        <taxon>Termitoidae</taxon>
        <taxon>Termopsidae</taxon>
        <taxon>Zootermopsis</taxon>
    </lineage>
</organism>
<reference evidence="1 2" key="1">
    <citation type="journal article" date="2014" name="Nat. Commun.">
        <title>Molecular traces of alternative social organization in a termite genome.</title>
        <authorList>
            <person name="Terrapon N."/>
            <person name="Li C."/>
            <person name="Robertson H.M."/>
            <person name="Ji L."/>
            <person name="Meng X."/>
            <person name="Booth W."/>
            <person name="Chen Z."/>
            <person name="Childers C.P."/>
            <person name="Glastad K.M."/>
            <person name="Gokhale K."/>
            <person name="Gowin J."/>
            <person name="Gronenberg W."/>
            <person name="Hermansen R.A."/>
            <person name="Hu H."/>
            <person name="Hunt B.G."/>
            <person name="Huylmans A.K."/>
            <person name="Khalil S.M."/>
            <person name="Mitchell R.D."/>
            <person name="Munoz-Torres M.C."/>
            <person name="Mustard J.A."/>
            <person name="Pan H."/>
            <person name="Reese J.T."/>
            <person name="Scharf M.E."/>
            <person name="Sun F."/>
            <person name="Vogel H."/>
            <person name="Xiao J."/>
            <person name="Yang W."/>
            <person name="Yang Z."/>
            <person name="Yang Z."/>
            <person name="Zhou J."/>
            <person name="Zhu J."/>
            <person name="Brent C.S."/>
            <person name="Elsik C.G."/>
            <person name="Goodisman M.A."/>
            <person name="Liberles D.A."/>
            <person name="Roe R.M."/>
            <person name="Vargo E.L."/>
            <person name="Vilcinskas A."/>
            <person name="Wang J."/>
            <person name="Bornberg-Bauer E."/>
            <person name="Korb J."/>
            <person name="Zhang G."/>
            <person name="Liebig J."/>
        </authorList>
    </citation>
    <scope>NUCLEOTIDE SEQUENCE [LARGE SCALE GENOMIC DNA]</scope>
    <source>
        <tissue evidence="1">Whole organism</tissue>
    </source>
</reference>
<dbReference type="EMBL" id="KK853243">
    <property type="protein sequence ID" value="KDR09455.1"/>
    <property type="molecule type" value="Genomic_DNA"/>
</dbReference>
<accession>A0A067QUR5</accession>
<gene>
    <name evidence="1" type="ORF">L798_15662</name>
</gene>
<proteinExistence type="predicted"/>
<evidence type="ECO:0000313" key="1">
    <source>
        <dbReference type="EMBL" id="KDR09455.1"/>
    </source>
</evidence>
<dbReference type="AlphaFoldDB" id="A0A067QUR5"/>
<protein>
    <submittedName>
        <fullName evidence="1">Uncharacterized protein</fullName>
    </submittedName>
</protein>